<dbReference type="GO" id="GO:0005856">
    <property type="term" value="C:cytoskeleton"/>
    <property type="evidence" value="ECO:0007669"/>
    <property type="project" value="UniProtKB-SubCell"/>
</dbReference>
<reference evidence="6 7" key="1">
    <citation type="journal article" date="2016" name="Genome Biol. Evol.">
        <title>Divergent and convergent evolution of fungal pathogenicity.</title>
        <authorList>
            <person name="Shang Y."/>
            <person name="Xiao G."/>
            <person name="Zheng P."/>
            <person name="Cen K."/>
            <person name="Zhan S."/>
            <person name="Wang C."/>
        </authorList>
    </citation>
    <scope>NUCLEOTIDE SEQUENCE [LARGE SCALE GENOMIC DNA]</scope>
    <source>
        <strain evidence="6 7">RCEF 4871</strain>
    </source>
</reference>
<protein>
    <submittedName>
        <fullName evidence="6">GAS2 domain containing protein</fullName>
    </submittedName>
</protein>
<evidence type="ECO:0000259" key="5">
    <source>
        <dbReference type="PROSITE" id="PS51460"/>
    </source>
</evidence>
<feature type="region of interest" description="Disordered" evidence="4">
    <location>
        <begin position="423"/>
        <end position="449"/>
    </location>
</feature>
<keyword evidence="2" id="KW-0963">Cytoplasm</keyword>
<evidence type="ECO:0000256" key="2">
    <source>
        <dbReference type="ARBA" id="ARBA00022490"/>
    </source>
</evidence>
<dbReference type="STRING" id="1081105.A0A162J6X2"/>
<dbReference type="EMBL" id="AZHC01000019">
    <property type="protein sequence ID" value="OAA40278.1"/>
    <property type="molecule type" value="Genomic_DNA"/>
</dbReference>
<proteinExistence type="predicted"/>
<keyword evidence="3" id="KW-0206">Cytoskeleton</keyword>
<evidence type="ECO:0000256" key="1">
    <source>
        <dbReference type="ARBA" id="ARBA00004245"/>
    </source>
</evidence>
<feature type="compositionally biased region" description="Polar residues" evidence="4">
    <location>
        <begin position="828"/>
        <end position="839"/>
    </location>
</feature>
<feature type="region of interest" description="Disordered" evidence="4">
    <location>
        <begin position="539"/>
        <end position="569"/>
    </location>
</feature>
<comment type="caution">
    <text evidence="6">The sequence shown here is derived from an EMBL/GenBank/DDBJ whole genome shotgun (WGS) entry which is preliminary data.</text>
</comment>
<dbReference type="PROSITE" id="PS51460">
    <property type="entry name" value="GAR"/>
    <property type="match status" value="1"/>
</dbReference>
<dbReference type="Pfam" id="PF02187">
    <property type="entry name" value="GAS2"/>
    <property type="match status" value="1"/>
</dbReference>
<dbReference type="OMA" id="ATWAFEA"/>
<dbReference type="InterPro" id="IPR003108">
    <property type="entry name" value="GAR_dom"/>
</dbReference>
<feature type="domain" description="GAR" evidence="5">
    <location>
        <begin position="671"/>
        <end position="749"/>
    </location>
</feature>
<sequence length="930" mass="101660">MTDPPFLLRPKRLSLIPPSPARFRAGDDIFSHLSPTTVVAALSAVNGPLQECLDGASAAERDFAMRAAVASQRIWEWVDELSDWQWPLEGGSAGFVSPNSTLRRFSIQVNAPKIDGEEYIGCLPAREVTLHERRIEEIQRDMDDLALEEIKSQVLINHILPLSRPSTPLSISSKGKSSLSAYTKMDDLSAVVTTIVVQTLPNLSKLIQLLRMWSTRLSVLQRVPSLLFALEDAEAGVKAGWSAISKPPRRSIQVDSKGAVIQKSTLKRSDFEVMNKVLVKKIASPGRTLDYMLDSLEGIDDTLPDSWLDRMGAVERSYSDWVAACERKIRETEWSKLSEKRKSLKSSSAQAFNEIGDGTLSESNELPTDDSGIAITLSSISPKTNNTRAIPVDASAENDDAIPQSSVSHAVPWREVGASQYIEDGGLKTPSDPGSFDSELTPESFTEADQPLFIDVDDSLIEHDMSGINRSMSPVDEAEEDEADLPPLGDTITRHSNTSGNFVMIHGDGDTSRFDLSSDLPEVSASPPVPHDRIREARFVGHSPPSSPPLTLDDKQDSPSPTGLLDSPLITSVPEADGAIFDDKTLTEGSFAEYYDDSMSISEAAGPLYRRETTGDRQLHQQISEIIDSIPAKIKLSAETPTVNLNPPDLQLPRIKKKSSKEMFKRSTSGLSSRTTTPSFTLSPARSARPRPTRGQQEIKVYHLSRSTGEPPIKLLIRCVGEHGERVMVRVGGGWADLSEYLKEYASHHGRRSAGKERAAMIEVQDVPRGSTPSAMWTGSSPPNRPASAAAILSDGSPITPLNIRKTRRSIGAANSELPRLRPKTPALASQPTDAPSSEDSAHSRPGSRLSWIEDDSSFLGLAGPTGKKVEMSEENKAWVESVKEKVRQVSGERRIPPPEERNRFGELGRVGGTKRLFRRAAENGSQGKR</sequence>
<feature type="compositionally biased region" description="Low complexity" evidence="4">
    <location>
        <begin position="780"/>
        <end position="791"/>
    </location>
</feature>
<feature type="compositionally biased region" description="Low complexity" evidence="4">
    <location>
        <begin position="667"/>
        <end position="687"/>
    </location>
</feature>
<organism evidence="6 7">
    <name type="scientific">Metarhizium rileyi (strain RCEF 4871)</name>
    <name type="common">Nomuraea rileyi</name>
    <dbReference type="NCBI Taxonomy" id="1649241"/>
    <lineage>
        <taxon>Eukaryota</taxon>
        <taxon>Fungi</taxon>
        <taxon>Dikarya</taxon>
        <taxon>Ascomycota</taxon>
        <taxon>Pezizomycotina</taxon>
        <taxon>Sordariomycetes</taxon>
        <taxon>Hypocreomycetidae</taxon>
        <taxon>Hypocreales</taxon>
        <taxon>Clavicipitaceae</taxon>
        <taxon>Metarhizium</taxon>
    </lineage>
</organism>
<dbReference type="SUPFAM" id="SSF143575">
    <property type="entry name" value="GAS2 domain-like"/>
    <property type="match status" value="1"/>
</dbReference>
<dbReference type="Proteomes" id="UP000243498">
    <property type="component" value="Unassembled WGS sequence"/>
</dbReference>
<dbReference type="AlphaFoldDB" id="A0A162J6X2"/>
<dbReference type="InterPro" id="IPR036534">
    <property type="entry name" value="GAR_dom_sf"/>
</dbReference>
<evidence type="ECO:0000313" key="7">
    <source>
        <dbReference type="Proteomes" id="UP000243498"/>
    </source>
</evidence>
<comment type="subcellular location">
    <subcellularLocation>
        <location evidence="1">Cytoplasm</location>
        <location evidence="1">Cytoskeleton</location>
    </subcellularLocation>
</comment>
<feature type="region of interest" description="Disordered" evidence="4">
    <location>
        <begin position="890"/>
        <end position="912"/>
    </location>
</feature>
<keyword evidence="7" id="KW-1185">Reference proteome</keyword>
<evidence type="ECO:0000256" key="4">
    <source>
        <dbReference type="SAM" id="MobiDB-lite"/>
    </source>
</evidence>
<feature type="region of interest" description="Disordered" evidence="4">
    <location>
        <begin position="751"/>
        <end position="874"/>
    </location>
</feature>
<dbReference type="Gene3D" id="3.30.920.20">
    <property type="entry name" value="Gas2-like domain"/>
    <property type="match status" value="1"/>
</dbReference>
<dbReference type="OrthoDB" id="5409589at2759"/>
<evidence type="ECO:0000313" key="6">
    <source>
        <dbReference type="EMBL" id="OAA40278.1"/>
    </source>
</evidence>
<name>A0A162J6X2_METRR</name>
<dbReference type="GO" id="GO:0008017">
    <property type="term" value="F:microtubule binding"/>
    <property type="evidence" value="ECO:0007669"/>
    <property type="project" value="InterPro"/>
</dbReference>
<accession>A0A162J6X2</accession>
<feature type="region of interest" description="Disordered" evidence="4">
    <location>
        <begin position="470"/>
        <end position="506"/>
    </location>
</feature>
<gene>
    <name evidence="6" type="ORF">NOR_05839</name>
</gene>
<evidence type="ECO:0000256" key="3">
    <source>
        <dbReference type="ARBA" id="ARBA00023212"/>
    </source>
</evidence>
<feature type="region of interest" description="Disordered" evidence="4">
    <location>
        <begin position="658"/>
        <end position="696"/>
    </location>
</feature>
<feature type="compositionally biased region" description="Basic and acidic residues" evidence="4">
    <location>
        <begin position="890"/>
        <end position="907"/>
    </location>
</feature>